<name>A0A2I2KPW1_9ACTN</name>
<organism evidence="1 2">
    <name type="scientific">Frankia canadensis</name>
    <dbReference type="NCBI Taxonomy" id="1836972"/>
    <lineage>
        <taxon>Bacteria</taxon>
        <taxon>Bacillati</taxon>
        <taxon>Actinomycetota</taxon>
        <taxon>Actinomycetes</taxon>
        <taxon>Frankiales</taxon>
        <taxon>Frankiaceae</taxon>
        <taxon>Frankia</taxon>
    </lineage>
</organism>
<gene>
    <name evidence="1" type="ORF">FRACA_20104</name>
</gene>
<evidence type="ECO:0000313" key="2">
    <source>
        <dbReference type="Proteomes" id="UP000234331"/>
    </source>
</evidence>
<dbReference type="SUPFAM" id="SSF159245">
    <property type="entry name" value="AttH-like"/>
    <property type="match status" value="1"/>
</dbReference>
<dbReference type="AlphaFoldDB" id="A0A2I2KPW1"/>
<proteinExistence type="predicted"/>
<sequence length="371" mass="40391">MSDTEFHDDLVTPRTAAANDLPDRFFDRFMFNAHPVDRTGPSIVLGCGLYPTRNVIDGFTVVVAGAEQHNLRWSTELDATDWRGGGPFRFEMLEANRAWRLVLDDNPSGLAFDLTWRARTPAWVGDVEVHNSDDSTPTRFEHLVQSGLHHGWLTVGGVRTQVDGWYGQRDRSRGVRTMSGGQGLHLWFQAQFPDRSVGFLLVEDRRGGRILLEGSVMHAGGTGAGGGAGGLDPIVDVRHDLRFNGELDLRSGTVEVTTASGRTCLIDCDASAGGGFLAGGGYGGQHGRPRGRDHVEHDVYPLDGTVSPRTLDTALTDRLTAFSWDGTAGTGIFEFAHSRSPSYVYQATLRGPVRPVDWAWPSCVKSANGQS</sequence>
<dbReference type="EMBL" id="FZMO01000112">
    <property type="protein sequence ID" value="SNQ47708.1"/>
    <property type="molecule type" value="Genomic_DNA"/>
</dbReference>
<evidence type="ECO:0000313" key="1">
    <source>
        <dbReference type="EMBL" id="SNQ47708.1"/>
    </source>
</evidence>
<keyword evidence="2" id="KW-1185">Reference proteome</keyword>
<dbReference type="RefSeq" id="WP_207770265.1">
    <property type="nucleotide sequence ID" value="NZ_FZMO01000112.1"/>
</dbReference>
<dbReference type="Proteomes" id="UP000234331">
    <property type="component" value="Unassembled WGS sequence"/>
</dbReference>
<protein>
    <submittedName>
        <fullName evidence="1">Uncharacterized protein</fullName>
    </submittedName>
</protein>
<reference evidence="1 2" key="1">
    <citation type="submission" date="2017-06" db="EMBL/GenBank/DDBJ databases">
        <authorList>
            <person name="Kim H.J."/>
            <person name="Triplett B.A."/>
        </authorList>
    </citation>
    <scope>NUCLEOTIDE SEQUENCE [LARGE SCALE GENOMIC DNA]</scope>
    <source>
        <strain evidence="1">FRACA_ARgP5</strain>
    </source>
</reference>
<accession>A0A2I2KPW1</accession>